<reference evidence="2 3" key="1">
    <citation type="submission" date="2021-10" db="EMBL/GenBank/DDBJ databases">
        <title>Collection of gut derived symbiotic bacterial strains cultured from healthy donors.</title>
        <authorList>
            <person name="Lin H."/>
            <person name="Littmann E."/>
            <person name="Kohout C."/>
            <person name="Pamer E.G."/>
        </authorList>
    </citation>
    <scope>NUCLEOTIDE SEQUENCE [LARGE SCALE GENOMIC DNA]</scope>
    <source>
        <strain evidence="2 3">DFI.1.165</strain>
    </source>
</reference>
<keyword evidence="3" id="KW-1185">Reference proteome</keyword>
<evidence type="ECO:0000256" key="1">
    <source>
        <dbReference type="SAM" id="SignalP"/>
    </source>
</evidence>
<protein>
    <submittedName>
        <fullName evidence="2">Sugar ABC transporter substrate-binding protein</fullName>
    </submittedName>
</protein>
<dbReference type="EMBL" id="JAJCIS010000004">
    <property type="protein sequence ID" value="MCB7387335.1"/>
    <property type="molecule type" value="Genomic_DNA"/>
</dbReference>
<dbReference type="PANTHER" id="PTHR43649:SF12">
    <property type="entry name" value="DIACETYLCHITOBIOSE BINDING PROTEIN DASA"/>
    <property type="match status" value="1"/>
</dbReference>
<dbReference type="RefSeq" id="WP_066737802.1">
    <property type="nucleotide sequence ID" value="NZ_JAJCIQ010000005.1"/>
</dbReference>
<evidence type="ECO:0000313" key="3">
    <source>
        <dbReference type="Proteomes" id="UP001299546"/>
    </source>
</evidence>
<dbReference type="PROSITE" id="PS51257">
    <property type="entry name" value="PROKAR_LIPOPROTEIN"/>
    <property type="match status" value="1"/>
</dbReference>
<proteinExistence type="predicted"/>
<name>A0ABS8DFY9_9FIRM</name>
<dbReference type="SUPFAM" id="SSF53850">
    <property type="entry name" value="Periplasmic binding protein-like II"/>
    <property type="match status" value="1"/>
</dbReference>
<sequence length="457" mass="49434">MKKKILSVALAVAMVGTMMIGCGSKKDSGDSDGGGKETKEIKVASVNNDAMVIMEELSKKYTEETGVKVTFTILSENEIRSKITQDVGLGGGEYDLVTLGTSDMGTYLDNGWTEALDPMFDALSEEEQKKYDLDDVFQSVRTSCSSETKGLAALPFYSESTMICYNKEIFEAKGLTMPENPTWEEIYDLAAKCDDKANGVSGIAIRGLAGYGENMYIFGSIMNAFGGQYYDKDWNATYDTPEVRAAWEFYKKLLTVAEDSPTTCGYTECLNLFAQGKAAIYYDATVSAGTFAKDDSAVKGKVGYATAPTDKKENTGTIGGWGIGITAGSKNKDAAFDFLRWATSKEYVKLVQEEKGFPSTPSGTRISTYENQEYLDACDFAATTRVAIESADAIHPAINDTPYTGNSLPNLPEYSSWGESIAAELASFVSGQKDLDACISASQEAIDNAAEEGGYRD</sequence>
<comment type="caution">
    <text evidence="2">The sequence shown here is derived from an EMBL/GenBank/DDBJ whole genome shotgun (WGS) entry which is preliminary data.</text>
</comment>
<dbReference type="Gene3D" id="3.40.190.10">
    <property type="entry name" value="Periplasmic binding protein-like II"/>
    <property type="match status" value="2"/>
</dbReference>
<dbReference type="PANTHER" id="PTHR43649">
    <property type="entry name" value="ARABINOSE-BINDING PROTEIN-RELATED"/>
    <property type="match status" value="1"/>
</dbReference>
<dbReference type="Proteomes" id="UP001299546">
    <property type="component" value="Unassembled WGS sequence"/>
</dbReference>
<dbReference type="InterPro" id="IPR006059">
    <property type="entry name" value="SBP"/>
</dbReference>
<dbReference type="CDD" id="cd13585">
    <property type="entry name" value="PBP2_TMBP_like"/>
    <property type="match status" value="1"/>
</dbReference>
<feature type="signal peptide" evidence="1">
    <location>
        <begin position="1"/>
        <end position="20"/>
    </location>
</feature>
<keyword evidence="1" id="KW-0732">Signal</keyword>
<dbReference type="Pfam" id="PF01547">
    <property type="entry name" value="SBP_bac_1"/>
    <property type="match status" value="1"/>
</dbReference>
<feature type="chain" id="PRO_5045679506" evidence="1">
    <location>
        <begin position="21"/>
        <end position="457"/>
    </location>
</feature>
<accession>A0ABS8DFY9</accession>
<organism evidence="2 3">
    <name type="scientific">Bariatricus massiliensis</name>
    <dbReference type="NCBI Taxonomy" id="1745713"/>
    <lineage>
        <taxon>Bacteria</taxon>
        <taxon>Bacillati</taxon>
        <taxon>Bacillota</taxon>
        <taxon>Clostridia</taxon>
        <taxon>Lachnospirales</taxon>
        <taxon>Lachnospiraceae</taxon>
        <taxon>Bariatricus</taxon>
    </lineage>
</organism>
<evidence type="ECO:0000313" key="2">
    <source>
        <dbReference type="EMBL" id="MCB7387335.1"/>
    </source>
</evidence>
<dbReference type="InterPro" id="IPR050490">
    <property type="entry name" value="Bact_solute-bd_prot1"/>
</dbReference>
<gene>
    <name evidence="2" type="ORF">LIZ65_08535</name>
</gene>